<dbReference type="InterPro" id="IPR016039">
    <property type="entry name" value="Thiolase-like"/>
</dbReference>
<name>A0A8J4E1W5_9ACTN</name>
<dbReference type="InterPro" id="IPR020841">
    <property type="entry name" value="PKS_Beta-ketoAc_synthase_dom"/>
</dbReference>
<organism evidence="5 6">
    <name type="scientific">Virgisporangium aurantiacum</name>
    <dbReference type="NCBI Taxonomy" id="175570"/>
    <lineage>
        <taxon>Bacteria</taxon>
        <taxon>Bacillati</taxon>
        <taxon>Actinomycetota</taxon>
        <taxon>Actinomycetes</taxon>
        <taxon>Micromonosporales</taxon>
        <taxon>Micromonosporaceae</taxon>
        <taxon>Virgisporangium</taxon>
    </lineage>
</organism>
<dbReference type="InterPro" id="IPR018201">
    <property type="entry name" value="Ketoacyl_synth_AS"/>
</dbReference>
<accession>A0A8J4E1W5</accession>
<dbReference type="SUPFAM" id="SSF53901">
    <property type="entry name" value="Thiolase-like"/>
    <property type="match status" value="2"/>
</dbReference>
<evidence type="ECO:0000259" key="4">
    <source>
        <dbReference type="PROSITE" id="PS52004"/>
    </source>
</evidence>
<dbReference type="PANTHER" id="PTHR11712">
    <property type="entry name" value="POLYKETIDE SYNTHASE-RELATED"/>
    <property type="match status" value="1"/>
</dbReference>
<keyword evidence="6" id="KW-1185">Reference proteome</keyword>
<evidence type="ECO:0000256" key="2">
    <source>
        <dbReference type="ARBA" id="ARBA00022679"/>
    </source>
</evidence>
<comment type="similarity">
    <text evidence="1 3">Belongs to the thiolase-like superfamily. Beta-ketoacyl-ACP synthases family.</text>
</comment>
<dbReference type="PROSITE" id="PS52004">
    <property type="entry name" value="KS3_2"/>
    <property type="match status" value="1"/>
</dbReference>
<dbReference type="PANTHER" id="PTHR11712:SF336">
    <property type="entry name" value="3-OXOACYL-[ACYL-CARRIER-PROTEIN] SYNTHASE, MITOCHONDRIAL"/>
    <property type="match status" value="1"/>
</dbReference>
<dbReference type="EMBL" id="BOPG01000024">
    <property type="protein sequence ID" value="GIJ56412.1"/>
    <property type="molecule type" value="Genomic_DNA"/>
</dbReference>
<dbReference type="AlphaFoldDB" id="A0A8J4E1W5"/>
<evidence type="ECO:0000313" key="5">
    <source>
        <dbReference type="EMBL" id="GIJ56412.1"/>
    </source>
</evidence>
<dbReference type="InterPro" id="IPR000794">
    <property type="entry name" value="Beta-ketoacyl_synthase"/>
</dbReference>
<dbReference type="InterPro" id="IPR014030">
    <property type="entry name" value="Ketoacyl_synth_N"/>
</dbReference>
<dbReference type="InterPro" id="IPR014031">
    <property type="entry name" value="Ketoacyl_synth_C"/>
</dbReference>
<feature type="domain" description="Ketosynthase family 3 (KS3)" evidence="4">
    <location>
        <begin position="1"/>
        <end position="395"/>
    </location>
</feature>
<dbReference type="Proteomes" id="UP000612585">
    <property type="component" value="Unassembled WGS sequence"/>
</dbReference>
<protein>
    <submittedName>
        <fullName evidence="5">3-oxoacyl-ACP synthase II</fullName>
    </submittedName>
</protein>
<proteinExistence type="inferred from homology"/>
<dbReference type="GO" id="GO:0006633">
    <property type="term" value="P:fatty acid biosynthetic process"/>
    <property type="evidence" value="ECO:0007669"/>
    <property type="project" value="InterPro"/>
</dbReference>
<sequence length="401" mass="40607">MRGVAVSGLGVLTSIGADLKTFWGNLVEPVPTFGPPSACPQVRVPVAEIGSTDFITGSVLPKPALCDRSALVAVAAAKSALDDAGLAPDSVAPDRVAVIIGSGAAGVATIEEQYDLLYRQRRPRVSPLTVPKMMSSSPASWIAIAFGFQGPAFVVASACASATHAIGIAAQLVESGAVDVAVCGGTEAYLAEGPLRSWEALGVLAKDTCRPFSANRAGLVLAEGAGMLVLESVAHARARGFVPRAEVLGAGWSADAGHLTRPAAAGMAAAMRKALAAAEIAPGEVDYINAHGTGTPANDPTETVALKDVFGEVPLMSSTKGTTGHALGASGGIEAVAALLAVEHGAVPPTANYEAPDPECDLDCVPNVAREHPVRTVMSNSFAFGGLNASVLFQITGKGDR</sequence>
<dbReference type="RefSeq" id="WP_203994744.1">
    <property type="nucleotide sequence ID" value="NZ_BOPG01000024.1"/>
</dbReference>
<evidence type="ECO:0000313" key="6">
    <source>
        <dbReference type="Proteomes" id="UP000612585"/>
    </source>
</evidence>
<dbReference type="Gene3D" id="3.40.47.10">
    <property type="match status" value="2"/>
</dbReference>
<dbReference type="PROSITE" id="PS00606">
    <property type="entry name" value="KS3_1"/>
    <property type="match status" value="1"/>
</dbReference>
<evidence type="ECO:0000256" key="3">
    <source>
        <dbReference type="RuleBase" id="RU003694"/>
    </source>
</evidence>
<dbReference type="Pfam" id="PF00109">
    <property type="entry name" value="ketoacyl-synt"/>
    <property type="match status" value="1"/>
</dbReference>
<reference evidence="5" key="1">
    <citation type="submission" date="2021-01" db="EMBL/GenBank/DDBJ databases">
        <title>Whole genome shotgun sequence of Virgisporangium aurantiacum NBRC 16421.</title>
        <authorList>
            <person name="Komaki H."/>
            <person name="Tamura T."/>
        </authorList>
    </citation>
    <scope>NUCLEOTIDE SEQUENCE</scope>
    <source>
        <strain evidence="5">NBRC 16421</strain>
    </source>
</reference>
<comment type="caution">
    <text evidence="5">The sequence shown here is derived from an EMBL/GenBank/DDBJ whole genome shotgun (WGS) entry which is preliminary data.</text>
</comment>
<gene>
    <name evidence="5" type="ORF">Vau01_039280</name>
</gene>
<dbReference type="GO" id="GO:0004315">
    <property type="term" value="F:3-oxoacyl-[acyl-carrier-protein] synthase activity"/>
    <property type="evidence" value="ECO:0007669"/>
    <property type="project" value="InterPro"/>
</dbReference>
<dbReference type="SMART" id="SM00825">
    <property type="entry name" value="PKS_KS"/>
    <property type="match status" value="1"/>
</dbReference>
<dbReference type="Pfam" id="PF02801">
    <property type="entry name" value="Ketoacyl-synt_C"/>
    <property type="match status" value="1"/>
</dbReference>
<evidence type="ECO:0000256" key="1">
    <source>
        <dbReference type="ARBA" id="ARBA00008467"/>
    </source>
</evidence>
<keyword evidence="2 3" id="KW-0808">Transferase</keyword>
<dbReference type="CDD" id="cd00834">
    <property type="entry name" value="KAS_I_II"/>
    <property type="match status" value="1"/>
</dbReference>